<comment type="cofactor">
    <cofactor evidence="1">
        <name>FAD</name>
        <dbReference type="ChEBI" id="CHEBI:57692"/>
    </cofactor>
</comment>
<evidence type="ECO:0000256" key="2">
    <source>
        <dbReference type="ARBA" id="ARBA00022630"/>
    </source>
</evidence>
<dbReference type="Gene3D" id="3.50.50.60">
    <property type="entry name" value="FAD/NAD(P)-binding domain"/>
    <property type="match status" value="1"/>
</dbReference>
<dbReference type="AlphaFoldDB" id="A0A841J349"/>
<sequence>MIIVGAGPAGLALAIELGSRSIPCLVIEKNDRTGVAPRAKLTNVRTREHLRRWGIAQRLADAAPLGVEYPSNIVFVTRLGGRSITRFENAFFCGPGQDQRYSEHAQWIPQYKLEAELLAHVSTFPCVDVALAHELIGYDQDEEQVRVHIRDVTSGEVQTVSAAYLVGADGARSTVRELAGIEMQGAYGLSHNYNTIFEAPGIAEAHGHGPGIHYWQLNGELPSTIGPMDVGDRWYFIPMGLPKGERFSDEEMPDILRRATGLDLPFRVLSSDYWVASRLLADRYSDGRVFLIGDACHLHPPFGGHGMNMGVGDSVDLGWKMAAVLQGWGGPTLLDSYEAERRPVHETFLEETAINHATAANKLFREGVEDSTEEGDRVRREVAEFIQETKKREFYSLNIVLGYSYFGSPIIERNETDPEIWKPGPDYIPSASAGSLAPHRWLSDDSSLYDKFGTGYTMLVLDAQSRGDAENLREQAAKLAIPFDIVSLFDPTVRELYEAPLVLVRPDQHIAWRGIVPPANLLMVVTGHIQSTN</sequence>
<name>A0A841J349_9SPHN</name>
<evidence type="ECO:0000256" key="3">
    <source>
        <dbReference type="ARBA" id="ARBA00022827"/>
    </source>
</evidence>
<proteinExistence type="predicted"/>
<dbReference type="InterPro" id="IPR050641">
    <property type="entry name" value="RIFMO-like"/>
</dbReference>
<dbReference type="InterPro" id="IPR002938">
    <property type="entry name" value="FAD-bd"/>
</dbReference>
<comment type="caution">
    <text evidence="5">The sequence shown here is derived from an EMBL/GenBank/DDBJ whole genome shotgun (WGS) entry which is preliminary data.</text>
</comment>
<dbReference type="GO" id="GO:0071949">
    <property type="term" value="F:FAD binding"/>
    <property type="evidence" value="ECO:0007669"/>
    <property type="project" value="InterPro"/>
</dbReference>
<keyword evidence="3" id="KW-0274">FAD</keyword>
<evidence type="ECO:0000313" key="6">
    <source>
        <dbReference type="Proteomes" id="UP000552700"/>
    </source>
</evidence>
<evidence type="ECO:0000313" key="5">
    <source>
        <dbReference type="EMBL" id="MBB6125237.1"/>
    </source>
</evidence>
<dbReference type="Gene3D" id="3.30.9.10">
    <property type="entry name" value="D-Amino Acid Oxidase, subunit A, domain 2"/>
    <property type="match status" value="1"/>
</dbReference>
<dbReference type="PANTHER" id="PTHR43004">
    <property type="entry name" value="TRK SYSTEM POTASSIUM UPTAKE PROTEIN"/>
    <property type="match status" value="1"/>
</dbReference>
<evidence type="ECO:0000259" key="4">
    <source>
        <dbReference type="Pfam" id="PF01494"/>
    </source>
</evidence>
<evidence type="ECO:0000256" key="1">
    <source>
        <dbReference type="ARBA" id="ARBA00001974"/>
    </source>
</evidence>
<dbReference type="PRINTS" id="PR00420">
    <property type="entry name" value="RNGMNOXGNASE"/>
</dbReference>
<reference evidence="5 6" key="1">
    <citation type="submission" date="2020-08" db="EMBL/GenBank/DDBJ databases">
        <title>Genomic Encyclopedia of Type Strains, Phase IV (KMG-IV): sequencing the most valuable type-strain genomes for metagenomic binning, comparative biology and taxonomic classification.</title>
        <authorList>
            <person name="Goeker M."/>
        </authorList>
    </citation>
    <scope>NUCLEOTIDE SEQUENCE [LARGE SCALE GENOMIC DNA]</scope>
    <source>
        <strain evidence="5 6">DSM 102255</strain>
    </source>
</reference>
<dbReference type="Gene3D" id="3.40.30.120">
    <property type="match status" value="1"/>
</dbReference>
<dbReference type="Pfam" id="PF21274">
    <property type="entry name" value="Rng_hyd_C"/>
    <property type="match status" value="1"/>
</dbReference>
<dbReference type="SUPFAM" id="SSF51905">
    <property type="entry name" value="FAD/NAD(P)-binding domain"/>
    <property type="match status" value="1"/>
</dbReference>
<keyword evidence="6" id="KW-1185">Reference proteome</keyword>
<dbReference type="RefSeq" id="WP_184081547.1">
    <property type="nucleotide sequence ID" value="NZ_JACIJP010000006.1"/>
</dbReference>
<accession>A0A841J349</accession>
<dbReference type="Pfam" id="PF01494">
    <property type="entry name" value="FAD_binding_3"/>
    <property type="match status" value="1"/>
</dbReference>
<keyword evidence="2" id="KW-0285">Flavoprotein</keyword>
<dbReference type="GO" id="GO:0016709">
    <property type="term" value="F:oxidoreductase activity, acting on paired donors, with incorporation or reduction of molecular oxygen, NAD(P)H as one donor, and incorporation of one atom of oxygen"/>
    <property type="evidence" value="ECO:0007669"/>
    <property type="project" value="UniProtKB-ARBA"/>
</dbReference>
<dbReference type="InterPro" id="IPR036188">
    <property type="entry name" value="FAD/NAD-bd_sf"/>
</dbReference>
<dbReference type="Proteomes" id="UP000552700">
    <property type="component" value="Unassembled WGS sequence"/>
</dbReference>
<gene>
    <name evidence="5" type="ORF">FHS92_002998</name>
</gene>
<dbReference type="NCBIfam" id="NF004780">
    <property type="entry name" value="PRK06126.1"/>
    <property type="match status" value="1"/>
</dbReference>
<feature type="domain" description="FAD-binding" evidence="4">
    <location>
        <begin position="2"/>
        <end position="350"/>
    </location>
</feature>
<dbReference type="EMBL" id="JACIJP010000006">
    <property type="protein sequence ID" value="MBB6125237.1"/>
    <property type="molecule type" value="Genomic_DNA"/>
</dbReference>
<dbReference type="PANTHER" id="PTHR43004:SF19">
    <property type="entry name" value="BINDING MONOOXYGENASE, PUTATIVE (JCVI)-RELATED"/>
    <property type="match status" value="1"/>
</dbReference>
<protein>
    <submittedName>
        <fullName evidence="5">2-polyprenyl-6-methoxyphenol hydroxylase-like FAD-dependent oxidoreductase</fullName>
    </submittedName>
</protein>
<organism evidence="5 6">
    <name type="scientific">Sphingobium subterraneum</name>
    <dbReference type="NCBI Taxonomy" id="627688"/>
    <lineage>
        <taxon>Bacteria</taxon>
        <taxon>Pseudomonadati</taxon>
        <taxon>Pseudomonadota</taxon>
        <taxon>Alphaproteobacteria</taxon>
        <taxon>Sphingomonadales</taxon>
        <taxon>Sphingomonadaceae</taxon>
        <taxon>Sphingobium</taxon>
    </lineage>
</organism>